<keyword evidence="3" id="KW-0472">Membrane</keyword>
<keyword evidence="3" id="KW-0812">Transmembrane</keyword>
<feature type="transmembrane region" description="Helical" evidence="3">
    <location>
        <begin position="91"/>
        <end position="112"/>
    </location>
</feature>
<dbReference type="GO" id="GO:0016798">
    <property type="term" value="F:hydrolase activity, acting on glycosyl bonds"/>
    <property type="evidence" value="ECO:0007669"/>
    <property type="project" value="UniProtKB-KW"/>
</dbReference>
<dbReference type="RefSeq" id="XP_012937817.1">
    <property type="nucleotide sequence ID" value="XM_013082363.2"/>
</dbReference>
<sequence length="749" mass="83381">MTDNPAFSPEVEDGGIVLSLTVPSLPRVHSAPNMAALPNMVAPPNGSSYKKHKVAGECGNRLDKHESGGRKEERTAEMEMSRSELARKYRLHVFVAAIFVVTLTSVSLSWYYRNLARQMLQSSQTIFFDPRTRLLRLLGPSEVTSTQVHLGLDMPRWQLPLHCPVVMGDNPHAKDCVWKEHAMLTLTHFGDAHVQCYNVSWRSLTHKHVPYDCLELGHAHWYGPSNQSQSIFPIRGSFVFQPDQYTVGGNGIFSHALDFYWLSSSGAALFVRGDNPIQIQWNRTGENRLCLLSNYTGALYTQASALTSPLMNYTLCQGTQPASTHAFMRSMFPKITFPPHHALHDSYWSLQGSKGGANVTQQDLLDLIGRVGSRGGSSVSVDGDWQKYHGDLTFDPKVFPNLTEVKEAVEGSDLRLTLTVNPYFQYQSRNFHTGVERSLFVNDAGGHVTGLTAAQGGTSAALNVFKPESRAWFTGKLQTLRSELGLSAFRLTYGQAGWLPYKPHFGHSHATPDMYRRLMAESVSSAGETLVLDHTSSSQHVPALLPVHTRTKVKEGQECIVDVLETAFTLGLMGYPFLMADGVSGQDGQLPGRDVYIRWLQLSSFFPARQFSFPPWRYDQATQDAADNATYWRAGSVTQALLGDAVRDDTERGVPLLRPVWWAESGNLTLHHMEVKDEFLVGPDLLVAPVLCGGQRSRDVYLPAGIWEDSRDGTFFQGPTTLTDYPVPLEQVGLFVRRTVRGHNREVEL</sequence>
<dbReference type="SUPFAM" id="SSF51445">
    <property type="entry name" value="(Trans)glycosidases"/>
    <property type="match status" value="1"/>
</dbReference>
<proteinExistence type="inferred from homology"/>
<dbReference type="InterPro" id="IPR050985">
    <property type="entry name" value="Alpha-glycosidase_related"/>
</dbReference>
<name>A0ABM0ZZM1_APLCA</name>
<evidence type="ECO:0000259" key="5">
    <source>
        <dbReference type="Pfam" id="PF21365"/>
    </source>
</evidence>
<dbReference type="InterPro" id="IPR048395">
    <property type="entry name" value="Glyco_hydro_31_C"/>
</dbReference>
<evidence type="ECO:0000256" key="1">
    <source>
        <dbReference type="ARBA" id="ARBA00007806"/>
    </source>
</evidence>
<dbReference type="PANTHER" id="PTHR43053:SF6">
    <property type="entry name" value="SITS-BINDING PROTEIN"/>
    <property type="match status" value="1"/>
</dbReference>
<keyword evidence="6" id="KW-1185">Reference proteome</keyword>
<dbReference type="InterPro" id="IPR017853">
    <property type="entry name" value="GH"/>
</dbReference>
<evidence type="ECO:0000259" key="4">
    <source>
        <dbReference type="Pfam" id="PF01055"/>
    </source>
</evidence>
<dbReference type="InterPro" id="IPR013780">
    <property type="entry name" value="Glyco_hydro_b"/>
</dbReference>
<evidence type="ECO:0000313" key="7">
    <source>
        <dbReference type="RefSeq" id="XP_012937817.1"/>
    </source>
</evidence>
<feature type="domain" description="Glycosyl hydrolase family 31 C-terminal" evidence="5">
    <location>
        <begin position="653"/>
        <end position="737"/>
    </location>
</feature>
<accession>A0ABM0ZZM1</accession>
<keyword evidence="2" id="KW-0378">Hydrolase</keyword>
<evidence type="ECO:0000256" key="2">
    <source>
        <dbReference type="RuleBase" id="RU361185"/>
    </source>
</evidence>
<feature type="domain" description="Glycoside hydrolase family 31 TIM barrel" evidence="4">
    <location>
        <begin position="380"/>
        <end position="491"/>
    </location>
</feature>
<dbReference type="GeneID" id="101858147"/>
<dbReference type="Gene3D" id="3.20.20.80">
    <property type="entry name" value="Glycosidases"/>
    <property type="match status" value="1"/>
</dbReference>
<keyword evidence="3" id="KW-1133">Transmembrane helix</keyword>
<evidence type="ECO:0000313" key="6">
    <source>
        <dbReference type="Proteomes" id="UP000694888"/>
    </source>
</evidence>
<comment type="similarity">
    <text evidence="1 2">Belongs to the glycosyl hydrolase 31 family.</text>
</comment>
<dbReference type="Pfam" id="PF21365">
    <property type="entry name" value="Glyco_hydro_31_3rd"/>
    <property type="match status" value="1"/>
</dbReference>
<organism evidence="6 7">
    <name type="scientific">Aplysia californica</name>
    <name type="common">California sea hare</name>
    <dbReference type="NCBI Taxonomy" id="6500"/>
    <lineage>
        <taxon>Eukaryota</taxon>
        <taxon>Metazoa</taxon>
        <taxon>Spiralia</taxon>
        <taxon>Lophotrochozoa</taxon>
        <taxon>Mollusca</taxon>
        <taxon>Gastropoda</taxon>
        <taxon>Heterobranchia</taxon>
        <taxon>Euthyneura</taxon>
        <taxon>Tectipleura</taxon>
        <taxon>Aplysiida</taxon>
        <taxon>Aplysioidea</taxon>
        <taxon>Aplysiidae</taxon>
        <taxon>Aplysia</taxon>
    </lineage>
</organism>
<dbReference type="Proteomes" id="UP000694888">
    <property type="component" value="Unplaced"/>
</dbReference>
<dbReference type="InterPro" id="IPR000322">
    <property type="entry name" value="Glyco_hydro_31_TIM"/>
</dbReference>
<evidence type="ECO:0000256" key="3">
    <source>
        <dbReference type="SAM" id="Phobius"/>
    </source>
</evidence>
<reference evidence="7" key="1">
    <citation type="submission" date="2025-08" db="UniProtKB">
        <authorList>
            <consortium name="RefSeq"/>
        </authorList>
    </citation>
    <scope>IDENTIFICATION</scope>
</reference>
<dbReference type="PANTHER" id="PTHR43053">
    <property type="entry name" value="GLYCOSIDASE FAMILY 31"/>
    <property type="match status" value="1"/>
</dbReference>
<dbReference type="SUPFAM" id="SSF51011">
    <property type="entry name" value="Glycosyl hydrolase domain"/>
    <property type="match status" value="1"/>
</dbReference>
<dbReference type="Pfam" id="PF01055">
    <property type="entry name" value="Glyco_hydro_31_2nd"/>
    <property type="match status" value="1"/>
</dbReference>
<dbReference type="Gene3D" id="2.60.40.1180">
    <property type="entry name" value="Golgi alpha-mannosidase II"/>
    <property type="match status" value="1"/>
</dbReference>
<protein>
    <submittedName>
        <fullName evidence="7">Myogenesis-regulating glycosidase</fullName>
    </submittedName>
</protein>
<gene>
    <name evidence="7" type="primary">LOC101858147</name>
</gene>
<keyword evidence="2 7" id="KW-0326">Glycosidase</keyword>